<evidence type="ECO:0008006" key="4">
    <source>
        <dbReference type="Google" id="ProtNLM"/>
    </source>
</evidence>
<dbReference type="RefSeq" id="WP_158520023.1">
    <property type="nucleotide sequence ID" value="NZ_CP012382.1"/>
</dbReference>
<name>A0A0K2AKQ9_STRA7</name>
<dbReference type="EMBL" id="CP012382">
    <property type="protein sequence ID" value="AKZ53670.1"/>
    <property type="molecule type" value="Genomic_DNA"/>
</dbReference>
<reference evidence="3" key="1">
    <citation type="journal article" date="2015" name="J. Biotechnol.">
        <title>Complete genome sequence of Streptomyces ambofaciens ATCC 23877, the spiramycin producer.</title>
        <authorList>
            <person name="Thibessard A."/>
            <person name="Haas D."/>
            <person name="Gerbaud C."/>
            <person name="Aigle B."/>
            <person name="Lautru S."/>
            <person name="Pernodet J.L."/>
            <person name="Leblond P."/>
        </authorList>
    </citation>
    <scope>NUCLEOTIDE SEQUENCE [LARGE SCALE GENOMIC DNA]</scope>
    <source>
        <strain evidence="3">ATCC 23877 / 3486 / DSM 40053 / JCM 4204 / NBRC 12836 / NRRL B-2516</strain>
    </source>
</reference>
<accession>A0A0K2AKQ9</accession>
<gene>
    <name evidence="2" type="ORF">SAM23877_0621</name>
</gene>
<sequence length="54" mass="5407">MRQIKRLAATMATTAAVLATAATSAHASPLPGGGAGQTLPALYAILAFVRRTLG</sequence>
<protein>
    <recommendedName>
        <fullName evidence="4">Secreted protein</fullName>
    </recommendedName>
</protein>
<feature type="signal peptide" evidence="1">
    <location>
        <begin position="1"/>
        <end position="27"/>
    </location>
</feature>
<evidence type="ECO:0000256" key="1">
    <source>
        <dbReference type="SAM" id="SignalP"/>
    </source>
</evidence>
<evidence type="ECO:0000313" key="2">
    <source>
        <dbReference type="EMBL" id="AKZ53670.1"/>
    </source>
</evidence>
<organism evidence="2 3">
    <name type="scientific">Streptomyces ambofaciens (strain ATCC 23877 / 3486 / DSM 40053 / JCM 4204 / NBRC 12836 / NRRL B-2516)</name>
    <dbReference type="NCBI Taxonomy" id="278992"/>
    <lineage>
        <taxon>Bacteria</taxon>
        <taxon>Bacillati</taxon>
        <taxon>Actinomycetota</taxon>
        <taxon>Actinomycetes</taxon>
        <taxon>Kitasatosporales</taxon>
        <taxon>Streptomycetaceae</taxon>
        <taxon>Streptomyces</taxon>
    </lineage>
</organism>
<proteinExistence type="predicted"/>
<dbReference type="KEGG" id="samb:SAM23877_0621"/>
<dbReference type="Proteomes" id="UP000061018">
    <property type="component" value="Chromosome"/>
</dbReference>
<evidence type="ECO:0000313" key="3">
    <source>
        <dbReference type="Proteomes" id="UP000061018"/>
    </source>
</evidence>
<dbReference type="AlphaFoldDB" id="A0A0K2AKQ9"/>
<keyword evidence="1" id="KW-0732">Signal</keyword>
<feature type="chain" id="PRO_5005473501" description="Secreted protein" evidence="1">
    <location>
        <begin position="28"/>
        <end position="54"/>
    </location>
</feature>